<dbReference type="AlphaFoldDB" id="A0A934M1C8"/>
<sequence length="195" mass="22997">MKLIIINRKRLGVTVIIIGLMFVLLGLEKKFDAGLKFTALIQNNISSLQKYEALDKKLSYKLPAEWTTEQRNFSGGEIIYHNDFIAKDSKIYGFVEVWNLNKDLRTFLEESKKISSEQNLYKDYSMNPIIINNRDGYLVSYTIVTPSNESVKGYEYFLRNKDKFFRFSFFVRENNFKENMPTIFKTIVQTLNYKE</sequence>
<name>A0A934M1C8_9CLOT</name>
<dbReference type="Proteomes" id="UP000622687">
    <property type="component" value="Unassembled WGS sequence"/>
</dbReference>
<dbReference type="EMBL" id="JAEEGB010000011">
    <property type="protein sequence ID" value="MBI6873134.1"/>
    <property type="molecule type" value="Genomic_DNA"/>
</dbReference>
<organism evidence="1 2">
    <name type="scientific">Clostridium aciditolerans</name>
    <dbReference type="NCBI Taxonomy" id="339861"/>
    <lineage>
        <taxon>Bacteria</taxon>
        <taxon>Bacillati</taxon>
        <taxon>Bacillota</taxon>
        <taxon>Clostridia</taxon>
        <taxon>Eubacteriales</taxon>
        <taxon>Clostridiaceae</taxon>
        <taxon>Clostridium</taxon>
    </lineage>
</organism>
<keyword evidence="2" id="KW-1185">Reference proteome</keyword>
<protein>
    <recommendedName>
        <fullName evidence="3">Membrane-associated protein</fullName>
    </recommendedName>
</protein>
<accession>A0A934M1C8</accession>
<proteinExistence type="predicted"/>
<dbReference type="RefSeq" id="WP_211142605.1">
    <property type="nucleotide sequence ID" value="NZ_JAEEGB010000011.1"/>
</dbReference>
<evidence type="ECO:0000313" key="2">
    <source>
        <dbReference type="Proteomes" id="UP000622687"/>
    </source>
</evidence>
<evidence type="ECO:0000313" key="1">
    <source>
        <dbReference type="EMBL" id="MBI6873134.1"/>
    </source>
</evidence>
<comment type="caution">
    <text evidence="1">The sequence shown here is derived from an EMBL/GenBank/DDBJ whole genome shotgun (WGS) entry which is preliminary data.</text>
</comment>
<evidence type="ECO:0008006" key="3">
    <source>
        <dbReference type="Google" id="ProtNLM"/>
    </source>
</evidence>
<reference evidence="1" key="1">
    <citation type="submission" date="2020-12" db="EMBL/GenBank/DDBJ databases">
        <title>Clostridium thailandense sp. nov., a novel acetogenic bacterium isolated from peat land soil in Thailand.</title>
        <authorList>
            <person name="Chaikitkaew S."/>
            <person name="Birkeland N.K."/>
        </authorList>
    </citation>
    <scope>NUCLEOTIDE SEQUENCE</scope>
    <source>
        <strain evidence="1">DSM 17425</strain>
    </source>
</reference>
<gene>
    <name evidence="1" type="ORF">I6U51_10505</name>
</gene>